<keyword evidence="4" id="KW-0812">Transmembrane</keyword>
<dbReference type="PANTHER" id="PTHR45738">
    <property type="entry name" value="POLYPHOSPHOINOSITIDE PHOSPHATASE"/>
    <property type="match status" value="1"/>
</dbReference>
<dbReference type="GO" id="GO:0046856">
    <property type="term" value="P:phosphatidylinositol dephosphorylation"/>
    <property type="evidence" value="ECO:0007669"/>
    <property type="project" value="InterPro"/>
</dbReference>
<keyword evidence="2" id="KW-0378">Hydrolase</keyword>
<dbReference type="EMBL" id="CAJQZP010000610">
    <property type="protein sequence ID" value="CAG4971792.1"/>
    <property type="molecule type" value="Genomic_DNA"/>
</dbReference>
<gene>
    <name evidence="6" type="ORF">PAPOLLO_LOCUS8491</name>
</gene>
<evidence type="ECO:0000256" key="2">
    <source>
        <dbReference type="ARBA" id="ARBA00022801"/>
    </source>
</evidence>
<dbReference type="AlphaFoldDB" id="A0A8S3WNZ2"/>
<feature type="transmembrane region" description="Helical" evidence="4">
    <location>
        <begin position="88"/>
        <end position="107"/>
    </location>
</feature>
<organism evidence="6 7">
    <name type="scientific">Parnassius apollo</name>
    <name type="common">Apollo butterfly</name>
    <name type="synonym">Papilio apollo</name>
    <dbReference type="NCBI Taxonomy" id="110799"/>
    <lineage>
        <taxon>Eukaryota</taxon>
        <taxon>Metazoa</taxon>
        <taxon>Ecdysozoa</taxon>
        <taxon>Arthropoda</taxon>
        <taxon>Hexapoda</taxon>
        <taxon>Insecta</taxon>
        <taxon>Pterygota</taxon>
        <taxon>Neoptera</taxon>
        <taxon>Endopterygota</taxon>
        <taxon>Lepidoptera</taxon>
        <taxon>Glossata</taxon>
        <taxon>Ditrysia</taxon>
        <taxon>Papilionoidea</taxon>
        <taxon>Papilionidae</taxon>
        <taxon>Parnassiinae</taxon>
        <taxon>Parnassini</taxon>
        <taxon>Parnassius</taxon>
        <taxon>Parnassius</taxon>
    </lineage>
</organism>
<name>A0A8S3WNZ2_PARAO</name>
<dbReference type="GO" id="GO:0003677">
    <property type="term" value="F:DNA binding"/>
    <property type="evidence" value="ECO:0007669"/>
    <property type="project" value="InterPro"/>
</dbReference>
<evidence type="ECO:0000259" key="5">
    <source>
        <dbReference type="PROSITE" id="PS50275"/>
    </source>
</evidence>
<sequence>MSKQNIMFHPIISSIQRIALYETKARFYLIGSNNTQTRFRVLKIDRTDPKELILVDDKVEYNKQEIHQLLNMIGFGNRGNRSPGFNKLVSAFGIVGFIKFLEGYYIILVTKRRKIAVIGSHSIYKIEDTATIYIPSDNTKPQHPDEQRYLKMFLAIDLSTNFYYSYSYDITHTLQMNMAPPRKLAPALFPKPITAAVYHSNLNSDNSEENKCICHDCDDDEDIFETWKQQLQQRLKKTGEPIPKLEFGIRTVPEWRFVWNSHLLSAVHSYLHPDWILYIVHGFIEQSNLNIFGRPIYLTLIARRSNRYAGTRFLKRGANLHGDVANEVETEQIVHDSMISSFAAGRFSSFVQMRGSIPSYWSQDISKMVPKPAISIDLGDPYAEIPAKHFNNLMRRYGSPIMILNLVKKREKKKHESLLTDAISNAVKYLNQFLSPEHAIQYFHLDMARMNKGADAKVLDKLSAIARTVVRRTGIFLSSKGYDDETGVPGHQSGRLQTGIVRVNCVDCLDRTNTAQFAIGKCVLAHQLYALGLIGEPVIEFDSDCVRLLEGLYEDHGDTLALQYGGSQLVHRIKTYRKTAPWSSHGNDIMQTLSRYYSNTFSDAEKQNTMNLFLGLFVPDAGKPAIWEYPTDYYLHHPEAIVYIPNKRSLTKWWDDDVIRHLPLPCNEMRKLCCEIIGTQGDGALEMLDPYQEYNRPFEYTVFTECFEFKMFHTLRDLAPTFSESFSPFVVRGRNVGQNKGPASKNPVISGRSSTISNNSSEYMVNNYIQKTTRASWSEETMKKAIAEATKSSIKSAAQKYGIPYTTVQRHVKSNISKKHLGRFKPVFNEEQEKNLEKHLRDLDALFYGLSRNEFMELADTFAIPHDSETPPILSTIPPDELTLPAVTTPFILAHDASVNASERTVRRKLKELDFKACRPARKPKLTAAMKAKRLKWAKQWQDKDVDFWRSVCFSDESTFEILQNKAQYVRRRHGEKFHPDCVVPTVKYPTKVMIWSAISGKGTGRLYVVKGIMRQDQYKEVLENRLIPQLREWFPNGEPFTFMQDGAPCHTARSVKAFLAEKNIPLLDWPGNSPDMNPIENVWELMKREVAKDVITNKTQLLEKIIYVWNHHPQMQETVQSCIDSMPRRIKALIAAKGGSTKY</sequence>
<evidence type="ECO:0000313" key="7">
    <source>
        <dbReference type="Proteomes" id="UP000691718"/>
    </source>
</evidence>
<dbReference type="GO" id="GO:0043813">
    <property type="term" value="F:phosphatidylinositol-3,5-bisphosphate 5-phosphatase activity"/>
    <property type="evidence" value="ECO:0007669"/>
    <property type="project" value="InterPro"/>
</dbReference>
<dbReference type="Pfam" id="PF13358">
    <property type="entry name" value="DDE_3"/>
    <property type="match status" value="1"/>
</dbReference>
<dbReference type="Pfam" id="PF01498">
    <property type="entry name" value="HTH_Tnp_Tc3_2"/>
    <property type="match status" value="1"/>
</dbReference>
<dbReference type="GO" id="GO:0006313">
    <property type="term" value="P:DNA transposition"/>
    <property type="evidence" value="ECO:0007669"/>
    <property type="project" value="InterPro"/>
</dbReference>
<dbReference type="Proteomes" id="UP000691718">
    <property type="component" value="Unassembled WGS sequence"/>
</dbReference>
<dbReference type="PROSITE" id="PS50275">
    <property type="entry name" value="SAC"/>
    <property type="match status" value="1"/>
</dbReference>
<dbReference type="InterPro" id="IPR002492">
    <property type="entry name" value="Transposase_Tc1-like"/>
</dbReference>
<reference evidence="6" key="1">
    <citation type="submission" date="2021-04" db="EMBL/GenBank/DDBJ databases">
        <authorList>
            <person name="Tunstrom K."/>
        </authorList>
    </citation>
    <scope>NUCLEOTIDE SEQUENCE</scope>
</reference>
<dbReference type="InterPro" id="IPR038717">
    <property type="entry name" value="Tc1-like_DDE_dom"/>
</dbReference>
<dbReference type="GO" id="GO:0015074">
    <property type="term" value="P:DNA integration"/>
    <property type="evidence" value="ECO:0007669"/>
    <property type="project" value="InterPro"/>
</dbReference>
<protein>
    <submittedName>
        <fullName evidence="6">(apollo) hypothetical protein</fullName>
    </submittedName>
</protein>
<dbReference type="InterPro" id="IPR043573">
    <property type="entry name" value="Fig4-like"/>
</dbReference>
<dbReference type="InterPro" id="IPR007889">
    <property type="entry name" value="HTH_Psq"/>
</dbReference>
<evidence type="ECO:0000256" key="4">
    <source>
        <dbReference type="SAM" id="Phobius"/>
    </source>
</evidence>
<keyword evidence="3 4" id="KW-0472">Membrane</keyword>
<keyword evidence="4" id="KW-1133">Transmembrane helix</keyword>
<evidence type="ECO:0000256" key="3">
    <source>
        <dbReference type="ARBA" id="ARBA00023136"/>
    </source>
</evidence>
<comment type="subcellular location">
    <subcellularLocation>
        <location evidence="1">Endomembrane system</location>
    </subcellularLocation>
</comment>
<evidence type="ECO:0000256" key="1">
    <source>
        <dbReference type="ARBA" id="ARBA00004308"/>
    </source>
</evidence>
<proteinExistence type="predicted"/>
<accession>A0A8S3WNZ2</accession>
<evidence type="ECO:0000313" key="6">
    <source>
        <dbReference type="EMBL" id="CAG4971792.1"/>
    </source>
</evidence>
<feature type="domain" description="SAC" evidence="5">
    <location>
        <begin position="153"/>
        <end position="566"/>
    </location>
</feature>
<dbReference type="GO" id="GO:0012505">
    <property type="term" value="C:endomembrane system"/>
    <property type="evidence" value="ECO:0007669"/>
    <property type="project" value="UniProtKB-SubCell"/>
</dbReference>
<keyword evidence="7" id="KW-1185">Reference proteome</keyword>
<comment type="caution">
    <text evidence="6">The sequence shown here is derived from an EMBL/GenBank/DDBJ whole genome shotgun (WGS) entry which is preliminary data.</text>
</comment>
<dbReference type="OrthoDB" id="405996at2759"/>
<dbReference type="Pfam" id="PF05225">
    <property type="entry name" value="HTH_psq"/>
    <property type="match status" value="1"/>
</dbReference>
<dbReference type="InterPro" id="IPR002013">
    <property type="entry name" value="SAC_dom"/>
</dbReference>
<dbReference type="PANTHER" id="PTHR45738:SF5">
    <property type="entry name" value="POLYPHOSPHOINOSITIDE PHOSPHATASE"/>
    <property type="match status" value="1"/>
</dbReference>
<dbReference type="Pfam" id="PF02383">
    <property type="entry name" value="Syja_N"/>
    <property type="match status" value="1"/>
</dbReference>